<feature type="chain" id="PRO_5015580814" description="FAS1 domain-containing protein" evidence="1">
    <location>
        <begin position="20"/>
        <end position="393"/>
    </location>
</feature>
<accession>A0A2T7BBU5</accession>
<organism evidence="3 4">
    <name type="scientific">Chitinophaga parva</name>
    <dbReference type="NCBI Taxonomy" id="2169414"/>
    <lineage>
        <taxon>Bacteria</taxon>
        <taxon>Pseudomonadati</taxon>
        <taxon>Bacteroidota</taxon>
        <taxon>Chitinophagia</taxon>
        <taxon>Chitinophagales</taxon>
        <taxon>Chitinophagaceae</taxon>
        <taxon>Chitinophaga</taxon>
    </lineage>
</organism>
<evidence type="ECO:0000256" key="1">
    <source>
        <dbReference type="SAM" id="SignalP"/>
    </source>
</evidence>
<evidence type="ECO:0000313" key="4">
    <source>
        <dbReference type="Proteomes" id="UP000244450"/>
    </source>
</evidence>
<protein>
    <recommendedName>
        <fullName evidence="2">FAS1 domain-containing protein</fullName>
    </recommendedName>
</protein>
<dbReference type="InterPro" id="IPR036378">
    <property type="entry name" value="FAS1_dom_sf"/>
</dbReference>
<dbReference type="AlphaFoldDB" id="A0A2T7BBU5"/>
<dbReference type="OrthoDB" id="642764at2"/>
<reference evidence="3 4" key="1">
    <citation type="submission" date="2018-04" db="EMBL/GenBank/DDBJ databases">
        <title>Chitinophaga fuyangensis sp. nov., isolated from soil in a chemical factory.</title>
        <authorList>
            <person name="Chen K."/>
        </authorList>
    </citation>
    <scope>NUCLEOTIDE SEQUENCE [LARGE SCALE GENOMIC DNA]</scope>
    <source>
        <strain evidence="3 4">LY-1</strain>
    </source>
</reference>
<dbReference type="PANTHER" id="PTHR10900">
    <property type="entry name" value="PERIOSTIN-RELATED"/>
    <property type="match status" value="1"/>
</dbReference>
<keyword evidence="1" id="KW-0732">Signal</keyword>
<name>A0A2T7BBU5_9BACT</name>
<gene>
    <name evidence="3" type="ORF">DCC81_24975</name>
</gene>
<dbReference type="EMBL" id="QCYK01000004">
    <property type="protein sequence ID" value="PUZ21843.1"/>
    <property type="molecule type" value="Genomic_DNA"/>
</dbReference>
<dbReference type="InterPro" id="IPR050904">
    <property type="entry name" value="Adhesion/Biosynth-related"/>
</dbReference>
<evidence type="ECO:0000259" key="2">
    <source>
        <dbReference type="PROSITE" id="PS50213"/>
    </source>
</evidence>
<dbReference type="SUPFAM" id="SSF82153">
    <property type="entry name" value="FAS1 domain"/>
    <property type="match status" value="2"/>
</dbReference>
<comment type="caution">
    <text evidence="3">The sequence shown here is derived from an EMBL/GenBank/DDBJ whole genome shotgun (WGS) entry which is preliminary data.</text>
</comment>
<dbReference type="Pfam" id="PF02469">
    <property type="entry name" value="Fasciclin"/>
    <property type="match status" value="1"/>
</dbReference>
<sequence>MTMKKIVYTLLLVISCCMACRQEDAQVTPVGKPIPGAPAPATVKALLDSSNLTIYKAICQRVNLDSILAAQQVAAYTLLVPSDSAFNAAGYTKAGIAGMNINDLDSLVLYHAIANPVNSSNLQQSLGNIAQYSMLTASDFADYSPWSPYRYFLYLGIHQGKLMVNGHAHPLRALDGLDGTIYILDEVLKKPAFDMIDYLGSHAEFSQFLEAYHISDSTNDDYIGYNIQDFLPLLTSSSQCAPFTLIVPTNHAFAQAGLKTPDDFRALAGRSPMDYPNYRDIGGKTYYAAVFNPLDSMLFSTHEDLSYFNRPSYPLVYFSNDFSDNGSLANALLMPGDLYRPPPVYMRLRFQQTGGKLLVNQLSPVFAPVPLTTTDIVCRNGVIHVIDDNLLAH</sequence>
<proteinExistence type="predicted"/>
<keyword evidence="4" id="KW-1185">Reference proteome</keyword>
<feature type="domain" description="FAS1" evidence="2">
    <location>
        <begin position="39"/>
        <end position="188"/>
    </location>
</feature>
<dbReference type="Gene3D" id="2.30.180.10">
    <property type="entry name" value="FAS1 domain"/>
    <property type="match status" value="2"/>
</dbReference>
<feature type="signal peptide" evidence="1">
    <location>
        <begin position="1"/>
        <end position="19"/>
    </location>
</feature>
<dbReference type="Proteomes" id="UP000244450">
    <property type="component" value="Unassembled WGS sequence"/>
</dbReference>
<dbReference type="GO" id="GO:0005615">
    <property type="term" value="C:extracellular space"/>
    <property type="evidence" value="ECO:0007669"/>
    <property type="project" value="TreeGrafter"/>
</dbReference>
<dbReference type="PROSITE" id="PS50213">
    <property type="entry name" value="FAS1"/>
    <property type="match status" value="2"/>
</dbReference>
<dbReference type="InterPro" id="IPR000782">
    <property type="entry name" value="FAS1_domain"/>
</dbReference>
<dbReference type="PROSITE" id="PS51257">
    <property type="entry name" value="PROKAR_LIPOPROTEIN"/>
    <property type="match status" value="1"/>
</dbReference>
<evidence type="ECO:0000313" key="3">
    <source>
        <dbReference type="EMBL" id="PUZ21843.1"/>
    </source>
</evidence>
<dbReference type="PANTHER" id="PTHR10900:SF77">
    <property type="entry name" value="FI19380P1"/>
    <property type="match status" value="1"/>
</dbReference>
<feature type="domain" description="FAS1" evidence="2">
    <location>
        <begin position="192"/>
        <end position="390"/>
    </location>
</feature>